<name>A0A4V2UNL4_9FIRM</name>
<keyword evidence="3" id="KW-0804">Transcription</keyword>
<keyword evidence="1" id="KW-0805">Transcription regulation</keyword>
<dbReference type="Pfam" id="PF01022">
    <property type="entry name" value="HTH_5"/>
    <property type="match status" value="1"/>
</dbReference>
<feature type="domain" description="HTH arsR-type" evidence="4">
    <location>
        <begin position="7"/>
        <end position="101"/>
    </location>
</feature>
<proteinExistence type="predicted"/>
<dbReference type="InterPro" id="IPR036388">
    <property type="entry name" value="WH-like_DNA-bd_sf"/>
</dbReference>
<evidence type="ECO:0000313" key="8">
    <source>
        <dbReference type="Proteomes" id="UP000702954"/>
    </source>
</evidence>
<accession>A0A4V2UNL4</accession>
<comment type="caution">
    <text evidence="6">The sequence shown here is derived from an EMBL/GenBank/DDBJ whole genome shotgun (WGS) entry which is preliminary data.</text>
</comment>
<keyword evidence="2" id="KW-0238">DNA-binding</keyword>
<dbReference type="AlphaFoldDB" id="A0A4V2UNL4"/>
<dbReference type="InterPro" id="IPR036390">
    <property type="entry name" value="WH_DNA-bd_sf"/>
</dbReference>
<keyword evidence="8" id="KW-1185">Reference proteome</keyword>
<reference evidence="6 7" key="2">
    <citation type="submission" date="2019-03" db="EMBL/GenBank/DDBJ databases">
        <title>Genomic Encyclopedia of Type Strains, Phase IV (KMG-IV): sequencing the most valuable type-strain genomes for metagenomic binning, comparative biology and taxonomic classification.</title>
        <authorList>
            <person name="Goeker M."/>
        </authorList>
    </citation>
    <scope>NUCLEOTIDE SEQUENCE [LARGE SCALE GENOMIC DNA]</scope>
    <source>
        <strain evidence="6 7">DSM 103426</strain>
    </source>
</reference>
<dbReference type="Proteomes" id="UP000294613">
    <property type="component" value="Unassembled WGS sequence"/>
</dbReference>
<dbReference type="GeneID" id="97506205"/>
<dbReference type="EMBL" id="BHEO01000008">
    <property type="protein sequence ID" value="GBU05014.1"/>
    <property type="molecule type" value="Genomic_DNA"/>
</dbReference>
<gene>
    <name evidence="5" type="primary">celI</name>
    <name evidence="6" type="ORF">EDD74_1322</name>
    <name evidence="5" type="ORF">FAEUMB_15550</name>
</gene>
<evidence type="ECO:0000259" key="4">
    <source>
        <dbReference type="PROSITE" id="PS50987"/>
    </source>
</evidence>
<evidence type="ECO:0000313" key="6">
    <source>
        <dbReference type="EMBL" id="TCS62431.1"/>
    </source>
</evidence>
<evidence type="ECO:0000256" key="3">
    <source>
        <dbReference type="ARBA" id="ARBA00023163"/>
    </source>
</evidence>
<protein>
    <submittedName>
        <fullName evidence="5 6">Transcriptional regulator</fullName>
    </submittedName>
</protein>
<dbReference type="GO" id="GO:0003700">
    <property type="term" value="F:DNA-binding transcription factor activity"/>
    <property type="evidence" value="ECO:0007669"/>
    <property type="project" value="InterPro"/>
</dbReference>
<dbReference type="Proteomes" id="UP000702954">
    <property type="component" value="Unassembled WGS sequence"/>
</dbReference>
<dbReference type="PANTHER" id="PTHR43132">
    <property type="entry name" value="ARSENICAL RESISTANCE OPERON REPRESSOR ARSR-RELATED"/>
    <property type="match status" value="1"/>
</dbReference>
<evidence type="ECO:0000256" key="1">
    <source>
        <dbReference type="ARBA" id="ARBA00023015"/>
    </source>
</evidence>
<dbReference type="RefSeq" id="WP_008976600.1">
    <property type="nucleotide sequence ID" value="NZ_AP031411.1"/>
</dbReference>
<evidence type="ECO:0000313" key="7">
    <source>
        <dbReference type="Proteomes" id="UP000294613"/>
    </source>
</evidence>
<sequence>MERTENLNFNQTDRVAAIGKALSSEIRIQILEALEEQEHNVNELAELLELPASSTAMHVRVLEEAGLIETELRAAVRGSMKMCRKSVDSLMIQLRKEKDEKVEKISMPIGNYVDYHVEPTCGIVSGDGHIDMEDEPAVFYNPRRVEAKLLWFGNGYLEYRFSNASLKKNTLRKLEISAEVCAEDHEYNMDYPSDITVWVNEIEAGTYECPSDFGGRKGRLTPNWWPEQNTQYGELKTWCLKKDGTYLDGKKVTEHGLAEFKLEEQEYISVRIGVKEDAVHKGGMNLFGNGFGDYPQDIVMKMWFS</sequence>
<dbReference type="InterPro" id="IPR011991">
    <property type="entry name" value="ArsR-like_HTH"/>
</dbReference>
<dbReference type="InterPro" id="IPR001845">
    <property type="entry name" value="HTH_ArsR_DNA-bd_dom"/>
</dbReference>
<dbReference type="Gene3D" id="1.10.10.10">
    <property type="entry name" value="Winged helix-like DNA-binding domain superfamily/Winged helix DNA-binding domain"/>
    <property type="match status" value="1"/>
</dbReference>
<evidence type="ECO:0000313" key="5">
    <source>
        <dbReference type="EMBL" id="GBU05014.1"/>
    </source>
</evidence>
<dbReference type="SMART" id="SM00418">
    <property type="entry name" value="HTH_ARSR"/>
    <property type="match status" value="1"/>
</dbReference>
<dbReference type="GO" id="GO:0003677">
    <property type="term" value="F:DNA binding"/>
    <property type="evidence" value="ECO:0007669"/>
    <property type="project" value="UniProtKB-KW"/>
</dbReference>
<reference evidence="5 8" key="1">
    <citation type="journal article" date="2018" name="Int. J. Syst. Evol. Microbiol.">
        <title>Draft Genome Sequence of Faecalimonas umbilicata JCM 30896T, an Acetate-Producing Bacterium Isolated from Human Feces.</title>
        <authorList>
            <person name="Sakamoto M."/>
            <person name="Ikeyama N."/>
            <person name="Yuki M."/>
            <person name="Ohkuma M."/>
        </authorList>
    </citation>
    <scope>NUCLEOTIDE SEQUENCE [LARGE SCALE GENOMIC DNA]</scope>
    <source>
        <strain evidence="5 8">EGH7</strain>
    </source>
</reference>
<dbReference type="EMBL" id="SLZV01000032">
    <property type="protein sequence ID" value="TCS62431.1"/>
    <property type="molecule type" value="Genomic_DNA"/>
</dbReference>
<dbReference type="InterPro" id="IPR051011">
    <property type="entry name" value="Metal_resp_trans_reg"/>
</dbReference>
<dbReference type="PANTHER" id="PTHR43132:SF2">
    <property type="entry name" value="ARSENICAL RESISTANCE OPERON REPRESSOR ARSR-RELATED"/>
    <property type="match status" value="1"/>
</dbReference>
<organism evidence="6 7">
    <name type="scientific">Faecalimonas umbilicata</name>
    <dbReference type="NCBI Taxonomy" id="1912855"/>
    <lineage>
        <taxon>Bacteria</taxon>
        <taxon>Bacillati</taxon>
        <taxon>Bacillota</taxon>
        <taxon>Clostridia</taxon>
        <taxon>Lachnospirales</taxon>
        <taxon>Lachnospiraceae</taxon>
        <taxon>Faecalimonas</taxon>
    </lineage>
</organism>
<evidence type="ECO:0000256" key="2">
    <source>
        <dbReference type="ARBA" id="ARBA00023125"/>
    </source>
</evidence>
<dbReference type="CDD" id="cd00090">
    <property type="entry name" value="HTH_ARSR"/>
    <property type="match status" value="1"/>
</dbReference>
<dbReference type="SUPFAM" id="SSF46785">
    <property type="entry name" value="Winged helix' DNA-binding domain"/>
    <property type="match status" value="1"/>
</dbReference>
<dbReference type="PROSITE" id="PS50987">
    <property type="entry name" value="HTH_ARSR_2"/>
    <property type="match status" value="1"/>
</dbReference>